<evidence type="ECO:0000256" key="2">
    <source>
        <dbReference type="ARBA" id="ARBA00010765"/>
    </source>
</evidence>
<dbReference type="HAMAP" id="MF_01694">
    <property type="entry name" value="BioB"/>
    <property type="match status" value="1"/>
</dbReference>
<dbReference type="GO" id="GO:0051537">
    <property type="term" value="F:2 iron, 2 sulfur cluster binding"/>
    <property type="evidence" value="ECO:0007669"/>
    <property type="project" value="UniProtKB-KW"/>
</dbReference>
<dbReference type="GO" id="GO:0046872">
    <property type="term" value="F:metal ion binding"/>
    <property type="evidence" value="ECO:0007669"/>
    <property type="project" value="UniProtKB-KW"/>
</dbReference>
<evidence type="ECO:0000256" key="9">
    <source>
        <dbReference type="ARBA" id="ARBA00022723"/>
    </source>
</evidence>
<evidence type="ECO:0000256" key="1">
    <source>
        <dbReference type="ARBA" id="ARBA00004942"/>
    </source>
</evidence>
<dbReference type="RefSeq" id="WP_021797573.1">
    <property type="nucleotide sequence ID" value="NZ_ACVN02000183.1"/>
</dbReference>
<comment type="subunit">
    <text evidence="3">Homodimer.</text>
</comment>
<feature type="non-terminal residue" evidence="20">
    <location>
        <position position="363"/>
    </location>
</feature>
<feature type="binding site" evidence="17">
    <location>
        <position position="201"/>
    </location>
    <ligand>
        <name>[2Fe-2S] cluster</name>
        <dbReference type="ChEBI" id="CHEBI:190135"/>
    </ligand>
</feature>
<dbReference type="SMART" id="SM00876">
    <property type="entry name" value="BATS"/>
    <property type="match status" value="1"/>
</dbReference>
<dbReference type="Pfam" id="PF06968">
    <property type="entry name" value="BATS"/>
    <property type="match status" value="1"/>
</dbReference>
<evidence type="ECO:0000256" key="10">
    <source>
        <dbReference type="ARBA" id="ARBA00022756"/>
    </source>
</evidence>
<dbReference type="InterPro" id="IPR002684">
    <property type="entry name" value="Biotin_synth/BioAB"/>
</dbReference>
<accession>U2QGF9</accession>
<keyword evidence="11 17" id="KW-0408">Iron</keyword>
<dbReference type="Pfam" id="PF04055">
    <property type="entry name" value="Radical_SAM"/>
    <property type="match status" value="1"/>
</dbReference>
<evidence type="ECO:0000256" key="13">
    <source>
        <dbReference type="ARBA" id="ARBA00034078"/>
    </source>
</evidence>
<dbReference type="InterPro" id="IPR013785">
    <property type="entry name" value="Aldolase_TIM"/>
</dbReference>
<comment type="similarity">
    <text evidence="2">Belongs to the radical SAM superfamily. Biotin synthase family.</text>
</comment>
<keyword evidence="8 17" id="KW-0001">2Fe-2S</keyword>
<evidence type="ECO:0000256" key="17">
    <source>
        <dbReference type="PIRSR" id="PIRSR001619-1"/>
    </source>
</evidence>
<feature type="binding site" evidence="17">
    <location>
        <position position="64"/>
    </location>
    <ligand>
        <name>[4Fe-4S] cluster</name>
        <dbReference type="ChEBI" id="CHEBI:49883"/>
        <note>4Fe-4S-S-AdoMet</note>
    </ligand>
</feature>
<protein>
    <recommendedName>
        <fullName evidence="16">Biotin synthase</fullName>
        <ecNumber evidence="4">2.8.1.6</ecNumber>
    </recommendedName>
</protein>
<dbReference type="PANTHER" id="PTHR22976:SF2">
    <property type="entry name" value="BIOTIN SYNTHASE, MITOCHONDRIAL"/>
    <property type="match status" value="1"/>
</dbReference>
<dbReference type="EMBL" id="ACVN02000183">
    <property type="protein sequence ID" value="ERK55536.1"/>
    <property type="molecule type" value="Genomic_DNA"/>
</dbReference>
<keyword evidence="6 20" id="KW-0808">Transferase</keyword>
<keyword evidence="5 17" id="KW-0004">4Fe-4S</keyword>
<keyword evidence="9 17" id="KW-0479">Metal-binding</keyword>
<feature type="region of interest" description="Disordered" evidence="18">
    <location>
        <begin position="337"/>
        <end position="363"/>
    </location>
</feature>
<dbReference type="InterPro" id="IPR058240">
    <property type="entry name" value="rSAM_sf"/>
</dbReference>
<dbReference type="GO" id="GO:0009102">
    <property type="term" value="P:biotin biosynthetic process"/>
    <property type="evidence" value="ECO:0007669"/>
    <property type="project" value="UniProtKB-UniPathway"/>
</dbReference>
<dbReference type="FunFam" id="3.20.20.70:FF:000026">
    <property type="entry name" value="Biotin synthase"/>
    <property type="match status" value="1"/>
</dbReference>
<dbReference type="InterPro" id="IPR024177">
    <property type="entry name" value="Biotin_synthase"/>
</dbReference>
<feature type="binding site" evidence="17">
    <location>
        <position position="271"/>
    </location>
    <ligand>
        <name>[2Fe-2S] cluster</name>
        <dbReference type="ChEBI" id="CHEBI:190135"/>
    </ligand>
</feature>
<dbReference type="InterPro" id="IPR007197">
    <property type="entry name" value="rSAM"/>
</dbReference>
<proteinExistence type="inferred from homology"/>
<evidence type="ECO:0000256" key="8">
    <source>
        <dbReference type="ARBA" id="ARBA00022714"/>
    </source>
</evidence>
<evidence type="ECO:0000313" key="21">
    <source>
        <dbReference type="Proteomes" id="UP000017052"/>
    </source>
</evidence>
<evidence type="ECO:0000256" key="4">
    <source>
        <dbReference type="ARBA" id="ARBA00012236"/>
    </source>
</evidence>
<reference evidence="20" key="1">
    <citation type="submission" date="2013-08" db="EMBL/GenBank/DDBJ databases">
        <authorList>
            <person name="Durkin A.S."/>
            <person name="Haft D.R."/>
            <person name="McCorrison J."/>
            <person name="Torralba M."/>
            <person name="Gillis M."/>
            <person name="Haft D.H."/>
            <person name="Methe B."/>
            <person name="Sutton G."/>
            <person name="Nelson K.E."/>
        </authorList>
    </citation>
    <scope>NUCLEOTIDE SEQUENCE [LARGE SCALE GENOMIC DNA]</scope>
    <source>
        <strain evidence="20">F0233</strain>
    </source>
</reference>
<evidence type="ECO:0000259" key="19">
    <source>
        <dbReference type="PROSITE" id="PS51918"/>
    </source>
</evidence>
<evidence type="ECO:0000256" key="7">
    <source>
        <dbReference type="ARBA" id="ARBA00022691"/>
    </source>
</evidence>
<comment type="pathway">
    <text evidence="1">Cofactor biosynthesis; biotin biosynthesis; biotin from 7,8-diaminononanoate: step 2/2.</text>
</comment>
<dbReference type="PIRSF" id="PIRSF001619">
    <property type="entry name" value="Biotin_synth"/>
    <property type="match status" value="1"/>
</dbReference>
<dbReference type="NCBIfam" id="TIGR00433">
    <property type="entry name" value="bioB"/>
    <property type="match status" value="1"/>
</dbReference>
<dbReference type="SMART" id="SM00729">
    <property type="entry name" value="Elp3"/>
    <property type="match status" value="1"/>
</dbReference>
<evidence type="ECO:0000256" key="3">
    <source>
        <dbReference type="ARBA" id="ARBA00011738"/>
    </source>
</evidence>
<dbReference type="PANTHER" id="PTHR22976">
    <property type="entry name" value="BIOTIN SYNTHASE"/>
    <property type="match status" value="1"/>
</dbReference>
<evidence type="ECO:0000313" key="20">
    <source>
        <dbReference type="EMBL" id="ERK55536.1"/>
    </source>
</evidence>
<dbReference type="GO" id="GO:0051539">
    <property type="term" value="F:4 iron, 4 sulfur cluster binding"/>
    <property type="evidence" value="ECO:0007669"/>
    <property type="project" value="UniProtKB-KW"/>
</dbReference>
<keyword evidence="10" id="KW-0093">Biotin biosynthesis</keyword>
<dbReference type="SFLD" id="SFLDS00029">
    <property type="entry name" value="Radical_SAM"/>
    <property type="match status" value="1"/>
</dbReference>
<dbReference type="OrthoDB" id="9786826at2"/>
<comment type="function">
    <text evidence="15">Catalyzes the conversion of dethiobiotin (DTB) to biotin by the insertion of a sulfur atom into dethiobiotin via a radical-based mechanism.</text>
</comment>
<comment type="catalytic activity">
    <reaction evidence="14">
        <text>(4R,5S)-dethiobiotin + (sulfur carrier)-SH + 2 reduced [2Fe-2S]-[ferredoxin] + 2 S-adenosyl-L-methionine = (sulfur carrier)-H + biotin + 2 5'-deoxyadenosine + 2 L-methionine + 2 oxidized [2Fe-2S]-[ferredoxin]</text>
        <dbReference type="Rhea" id="RHEA:22060"/>
        <dbReference type="Rhea" id="RHEA-COMP:10000"/>
        <dbReference type="Rhea" id="RHEA-COMP:10001"/>
        <dbReference type="Rhea" id="RHEA-COMP:14737"/>
        <dbReference type="Rhea" id="RHEA-COMP:14739"/>
        <dbReference type="ChEBI" id="CHEBI:17319"/>
        <dbReference type="ChEBI" id="CHEBI:29917"/>
        <dbReference type="ChEBI" id="CHEBI:33737"/>
        <dbReference type="ChEBI" id="CHEBI:33738"/>
        <dbReference type="ChEBI" id="CHEBI:57586"/>
        <dbReference type="ChEBI" id="CHEBI:57844"/>
        <dbReference type="ChEBI" id="CHEBI:59789"/>
        <dbReference type="ChEBI" id="CHEBI:64428"/>
        <dbReference type="ChEBI" id="CHEBI:149473"/>
        <dbReference type="EC" id="2.8.1.6"/>
    </reaction>
</comment>
<dbReference type="PROSITE" id="PS51918">
    <property type="entry name" value="RADICAL_SAM"/>
    <property type="match status" value="1"/>
</dbReference>
<organism evidence="20 21">
    <name type="scientific">Propionibacterium acidifaciens F0233</name>
    <dbReference type="NCBI Taxonomy" id="553198"/>
    <lineage>
        <taxon>Bacteria</taxon>
        <taxon>Bacillati</taxon>
        <taxon>Actinomycetota</taxon>
        <taxon>Actinomycetes</taxon>
        <taxon>Propionibacteriales</taxon>
        <taxon>Propionibacteriaceae</taxon>
        <taxon>Propionibacterium</taxon>
    </lineage>
</organism>
<comment type="cofactor">
    <cofactor evidence="13">
        <name>[2Fe-2S] cluster</name>
        <dbReference type="ChEBI" id="CHEBI:190135"/>
    </cofactor>
</comment>
<feature type="domain" description="Radical SAM core" evidence="19">
    <location>
        <begin position="49"/>
        <end position="267"/>
    </location>
</feature>
<keyword evidence="21" id="KW-1185">Reference proteome</keyword>
<dbReference type="EC" id="2.8.1.6" evidence="4"/>
<evidence type="ECO:0000256" key="15">
    <source>
        <dbReference type="ARBA" id="ARBA00057568"/>
    </source>
</evidence>
<keyword evidence="12 17" id="KW-0411">Iron-sulfur</keyword>
<dbReference type="SFLD" id="SFLDG01278">
    <property type="entry name" value="biotin_synthase_like"/>
    <property type="match status" value="1"/>
</dbReference>
<comment type="caution">
    <text evidence="20">The sequence shown here is derived from an EMBL/GenBank/DDBJ whole genome shotgun (WGS) entry which is preliminary data.</text>
</comment>
<feature type="binding site" evidence="17">
    <location>
        <position position="141"/>
    </location>
    <ligand>
        <name>[2Fe-2S] cluster</name>
        <dbReference type="ChEBI" id="CHEBI:190135"/>
    </ligand>
</feature>
<evidence type="ECO:0000256" key="16">
    <source>
        <dbReference type="ARBA" id="ARBA00070199"/>
    </source>
</evidence>
<dbReference type="GO" id="GO:0004076">
    <property type="term" value="F:biotin synthase activity"/>
    <property type="evidence" value="ECO:0007669"/>
    <property type="project" value="UniProtKB-EC"/>
</dbReference>
<gene>
    <name evidence="20" type="primary">bioB</name>
    <name evidence="20" type="ORF">HMPREF0682_1849</name>
</gene>
<evidence type="ECO:0000256" key="5">
    <source>
        <dbReference type="ARBA" id="ARBA00022485"/>
    </source>
</evidence>
<dbReference type="CDD" id="cd01335">
    <property type="entry name" value="Radical_SAM"/>
    <property type="match status" value="1"/>
</dbReference>
<dbReference type="UniPathway" id="UPA00078">
    <property type="reaction ID" value="UER00162"/>
</dbReference>
<dbReference type="InterPro" id="IPR006638">
    <property type="entry name" value="Elp3/MiaA/NifB-like_rSAM"/>
</dbReference>
<dbReference type="AlphaFoldDB" id="U2QGF9"/>
<name>U2QGF9_9ACTN</name>
<evidence type="ECO:0000256" key="6">
    <source>
        <dbReference type="ARBA" id="ARBA00022679"/>
    </source>
</evidence>
<dbReference type="SFLD" id="SFLDG01060">
    <property type="entry name" value="BATS_domain_containing"/>
    <property type="match status" value="1"/>
</dbReference>
<feature type="binding site" evidence="17">
    <location>
        <position position="68"/>
    </location>
    <ligand>
        <name>[4Fe-4S] cluster</name>
        <dbReference type="ChEBI" id="CHEBI:49883"/>
        <note>4Fe-4S-S-AdoMet</note>
    </ligand>
</feature>
<dbReference type="InterPro" id="IPR010722">
    <property type="entry name" value="BATS_dom"/>
</dbReference>
<dbReference type="Proteomes" id="UP000017052">
    <property type="component" value="Unassembled WGS sequence"/>
</dbReference>
<evidence type="ECO:0000256" key="12">
    <source>
        <dbReference type="ARBA" id="ARBA00023014"/>
    </source>
</evidence>
<keyword evidence="7 17" id="KW-0949">S-adenosyl-L-methionine</keyword>
<evidence type="ECO:0000256" key="11">
    <source>
        <dbReference type="ARBA" id="ARBA00023004"/>
    </source>
</evidence>
<dbReference type="Gene3D" id="3.20.20.70">
    <property type="entry name" value="Aldolase class I"/>
    <property type="match status" value="1"/>
</dbReference>
<feature type="binding site" evidence="17">
    <location>
        <position position="71"/>
    </location>
    <ligand>
        <name>[4Fe-4S] cluster</name>
        <dbReference type="ChEBI" id="CHEBI:49883"/>
        <note>4Fe-4S-S-AdoMet</note>
    </ligand>
</feature>
<dbReference type="SUPFAM" id="SSF102114">
    <property type="entry name" value="Radical SAM enzymes"/>
    <property type="match status" value="1"/>
</dbReference>
<comment type="cofactor">
    <cofactor evidence="17">
        <name>[4Fe-4S] cluster</name>
        <dbReference type="ChEBI" id="CHEBI:49883"/>
    </cofactor>
    <text evidence="17">Binds 1 [4Fe-4S] cluster. The cluster is coordinated with 3 cysteines and an exchangeable S-adenosyl-L-methionine.</text>
</comment>
<evidence type="ECO:0000256" key="14">
    <source>
        <dbReference type="ARBA" id="ARBA00051157"/>
    </source>
</evidence>
<sequence>MDLDAMVRDAVRGRSIPREGALELLAADDARTLPIVAAAGRVRRHFFGTGVRLNHLVSLRSGMCPEDCSYCSQALGSSAEIPRYTWLDDEQVHESVEEGIARGASTICLVASGRGPSPRETARVAGLVARIHREHPEVHLCACLGLLDEDRAAILREAGVDRYNHNLNTARSHYGEICTSHGYDDRAATVRAVRRAGISPCSGLIAGMGESDEELVDVTFALRELGVGSVPVNFLLPFEGTSLAGHRELTPQRCLRILSMVRLVHPDVEVRSAAGREYHIRTLQPLVLEVANSIFLGDYLTSEGGPGRDDLAMIADLGFHVEGAGAEAGTICLGDGQAGPGARRPSRLDAAGVPLRRRGPGIP</sequence>
<comment type="cofactor">
    <cofactor evidence="17">
        <name>[2Fe-2S] cluster</name>
        <dbReference type="ChEBI" id="CHEBI:190135"/>
    </cofactor>
    <text evidence="17">Binds 1 [2Fe-2S] cluster. The cluster is coordinated with 3 cysteines and 1 arginine.</text>
</comment>
<feature type="binding site" evidence="17">
    <location>
        <position position="108"/>
    </location>
    <ligand>
        <name>[2Fe-2S] cluster</name>
        <dbReference type="ChEBI" id="CHEBI:190135"/>
    </ligand>
</feature>
<evidence type="ECO:0000256" key="18">
    <source>
        <dbReference type="SAM" id="MobiDB-lite"/>
    </source>
</evidence>